<proteinExistence type="predicted"/>
<name>A0ABV2EM64_9CAUL</name>
<accession>A0ABV2EM64</accession>
<protein>
    <submittedName>
        <fullName evidence="1">Uncharacterized protein</fullName>
    </submittedName>
</protein>
<dbReference type="RefSeq" id="WP_354298138.1">
    <property type="nucleotide sequence ID" value="NZ_JBEPLU010000003.1"/>
</dbReference>
<evidence type="ECO:0000313" key="2">
    <source>
        <dbReference type="Proteomes" id="UP001549110"/>
    </source>
</evidence>
<reference evidence="1 2" key="1">
    <citation type="submission" date="2024-06" db="EMBL/GenBank/DDBJ databases">
        <title>Genomic Encyclopedia of Type Strains, Phase IV (KMG-IV): sequencing the most valuable type-strain genomes for metagenomic binning, comparative biology and taxonomic classification.</title>
        <authorList>
            <person name="Goeker M."/>
        </authorList>
    </citation>
    <scope>NUCLEOTIDE SEQUENCE [LARGE SCALE GENOMIC DNA]</scope>
    <source>
        <strain evidence="1 2">DSM 17809</strain>
    </source>
</reference>
<evidence type="ECO:0000313" key="1">
    <source>
        <dbReference type="EMBL" id="MET3528153.1"/>
    </source>
</evidence>
<dbReference type="EMBL" id="JBEPLU010000003">
    <property type="protein sequence ID" value="MET3528153.1"/>
    <property type="molecule type" value="Genomic_DNA"/>
</dbReference>
<keyword evidence="2" id="KW-1185">Reference proteome</keyword>
<dbReference type="Proteomes" id="UP001549110">
    <property type="component" value="Unassembled WGS sequence"/>
</dbReference>
<comment type="caution">
    <text evidence="1">The sequence shown here is derived from an EMBL/GenBank/DDBJ whole genome shotgun (WGS) entry which is preliminary data.</text>
</comment>
<organism evidence="1 2">
    <name type="scientific">Phenylobacterium koreense</name>
    <dbReference type="NCBI Taxonomy" id="266125"/>
    <lineage>
        <taxon>Bacteria</taxon>
        <taxon>Pseudomonadati</taxon>
        <taxon>Pseudomonadota</taxon>
        <taxon>Alphaproteobacteria</taxon>
        <taxon>Caulobacterales</taxon>
        <taxon>Caulobacteraceae</taxon>
        <taxon>Phenylobacterium</taxon>
    </lineage>
</organism>
<sequence>MTIKVLGFGAPITSVPVGTYFSAFAHGWKGVCLAVEAGAEAEPLCLVLDYEGDMGDQFPTPRMLNISVLGFNLAAVPREQLVIRPRAEKDARPFLAKVESSAAHGALVLLPNGDPVIVVRKAGQGLWSLSTGKKVVSLEGGIIYPEWEIAIVEPALSHSTLVRFPEEEG</sequence>
<gene>
    <name evidence="1" type="ORF">ABID41_003292</name>
</gene>